<evidence type="ECO:0000313" key="2">
    <source>
        <dbReference type="EMBL" id="CEF61468.1"/>
    </source>
</evidence>
<dbReference type="RefSeq" id="XP_024500677.1">
    <property type="nucleotide sequence ID" value="XM_024646502.1"/>
</dbReference>
<dbReference type="GO" id="GO:0016787">
    <property type="term" value="F:hydrolase activity"/>
    <property type="evidence" value="ECO:0007669"/>
    <property type="project" value="UniProtKB-KW"/>
</dbReference>
<dbReference type="OrthoDB" id="424490at2759"/>
<dbReference type="PROSITE" id="PS51192">
    <property type="entry name" value="HELICASE_ATP_BIND_1"/>
    <property type="match status" value="1"/>
</dbReference>
<reference evidence="3" key="2">
    <citation type="submission" date="2014-09" db="EMBL/GenBank/DDBJ databases">
        <authorList>
            <person name="Martin A.A."/>
        </authorList>
    </citation>
    <scope>NUCLEOTIDE SEQUENCE</scope>
    <source>
        <strain evidence="3">ED321</strain>
    </source>
</reference>
<reference evidence="4" key="3">
    <citation type="submission" date="2020-12" db="UniProtKB">
        <authorList>
            <consortium name="WormBaseParasite"/>
        </authorList>
    </citation>
    <scope>IDENTIFICATION</scope>
</reference>
<dbReference type="Proteomes" id="UP000035682">
    <property type="component" value="Unplaced"/>
</dbReference>
<dbReference type="SMART" id="SM00487">
    <property type="entry name" value="DEXDc"/>
    <property type="match status" value="1"/>
</dbReference>
<dbReference type="SUPFAM" id="SSF52540">
    <property type="entry name" value="P-loop containing nucleoside triphosphate hydrolases"/>
    <property type="match status" value="1"/>
</dbReference>
<evidence type="ECO:0000313" key="4">
    <source>
        <dbReference type="WBParaSite" id="SRAE_0000059200.1"/>
    </source>
</evidence>
<feature type="domain" description="Helicase ATP-binding" evidence="1">
    <location>
        <begin position="32"/>
        <end position="185"/>
    </location>
</feature>
<evidence type="ECO:0000313" key="3">
    <source>
        <dbReference type="Proteomes" id="UP000035682"/>
    </source>
</evidence>
<dbReference type="InterPro" id="IPR014001">
    <property type="entry name" value="Helicase_ATP-bd"/>
</dbReference>
<dbReference type="CTD" id="36373836"/>
<dbReference type="Gene3D" id="3.40.50.300">
    <property type="entry name" value="P-loop containing nucleotide triphosphate hydrolases"/>
    <property type="match status" value="1"/>
</dbReference>
<keyword evidence="2" id="KW-0547">Nucleotide-binding</keyword>
<dbReference type="WBParaSite" id="SRAE_0000059200.1">
    <property type="protein sequence ID" value="SRAE_0000059200.1"/>
    <property type="gene ID" value="WBGene00256338"/>
</dbReference>
<evidence type="ECO:0000313" key="5">
    <source>
        <dbReference type="WormBase" id="SRAE_0000059200"/>
    </source>
</evidence>
<organism evidence="2">
    <name type="scientific">Strongyloides ratti</name>
    <name type="common">Parasitic roundworm</name>
    <dbReference type="NCBI Taxonomy" id="34506"/>
    <lineage>
        <taxon>Eukaryota</taxon>
        <taxon>Metazoa</taxon>
        <taxon>Ecdysozoa</taxon>
        <taxon>Nematoda</taxon>
        <taxon>Chromadorea</taxon>
        <taxon>Rhabditida</taxon>
        <taxon>Tylenchina</taxon>
        <taxon>Panagrolaimomorpha</taxon>
        <taxon>Strongyloidoidea</taxon>
        <taxon>Strongyloididae</taxon>
        <taxon>Strongyloides</taxon>
    </lineage>
</organism>
<name>A0A090MT23_STRRB</name>
<dbReference type="InterPro" id="IPR027417">
    <property type="entry name" value="P-loop_NTPase"/>
</dbReference>
<dbReference type="AlphaFoldDB" id="A0A090MT23"/>
<dbReference type="GeneID" id="36373836"/>
<keyword evidence="2" id="KW-0347">Helicase</keyword>
<keyword evidence="2" id="KW-0378">Hydrolase</keyword>
<protein>
    <submittedName>
        <fullName evidence="2">DNA/RNA helicase, DEAD/DEAH box type, N-terminal domain and Helicase, superfamily 1/2, ATP-binding domain and P-loop containing nucleoside triphosphate hydrolase domain-containing protein</fullName>
    </submittedName>
</protein>
<dbReference type="GO" id="GO:0003676">
    <property type="term" value="F:nucleic acid binding"/>
    <property type="evidence" value="ECO:0007669"/>
    <property type="project" value="InterPro"/>
</dbReference>
<dbReference type="Pfam" id="PF00270">
    <property type="entry name" value="DEAD"/>
    <property type="match status" value="1"/>
</dbReference>
<dbReference type="InterPro" id="IPR011545">
    <property type="entry name" value="DEAD/DEAH_box_helicase_dom"/>
</dbReference>
<keyword evidence="3" id="KW-1185">Reference proteome</keyword>
<dbReference type="GO" id="GO:0005524">
    <property type="term" value="F:ATP binding"/>
    <property type="evidence" value="ECO:0007669"/>
    <property type="project" value="UniProtKB-KW"/>
</dbReference>
<dbReference type="WormBase" id="SRAE_0000059200">
    <property type="protein sequence ID" value="SRP08698"/>
    <property type="gene ID" value="WBGene00256338"/>
</dbReference>
<gene>
    <name evidence="2 4 5" type="ORF">SRAE_0000059200</name>
</gene>
<dbReference type="EMBL" id="LN609409">
    <property type="protein sequence ID" value="CEF61468.1"/>
    <property type="molecule type" value="Genomic_DNA"/>
</dbReference>
<reference evidence="2" key="1">
    <citation type="submission" date="2014-09" db="EMBL/GenBank/DDBJ databases">
        <authorList>
            <person name="Aslett A.Martin."/>
        </authorList>
    </citation>
    <scope>NUCLEOTIDE SEQUENCE</scope>
    <source>
        <strain evidence="2">ED321 Heterogonic</strain>
    </source>
</reference>
<dbReference type="GO" id="GO:0004386">
    <property type="term" value="F:helicase activity"/>
    <property type="evidence" value="ECO:0007669"/>
    <property type="project" value="UniProtKB-KW"/>
</dbReference>
<proteinExistence type="predicted"/>
<sequence length="225" mass="25412">MLRCFYLVDNTKTGVLFVTGPIYTPYMGYAHITIAELNDVTIIILPTILLCNQCDEILKKSNVNHCIINSESSKEDKREILKLAIENTSKFSNQYNCIICTPDSFISDYCRNIISCIYKHDHLKRIIIDESHLVLHHGLSFRPNFMKLLSYLHTLKGTQILYSSATLSPNKAVSAKNGTFGGQRLSFGKNLHMAYLWLCKTSVTSIMSQCGHSSATVCSFLSYFC</sequence>
<accession>A0A090MT23</accession>
<keyword evidence="2" id="KW-0067">ATP-binding</keyword>
<evidence type="ECO:0000259" key="1">
    <source>
        <dbReference type="PROSITE" id="PS51192"/>
    </source>
</evidence>